<proteinExistence type="predicted"/>
<evidence type="ECO:0000313" key="1">
    <source>
        <dbReference type="EMBL" id="AWN43041.1"/>
    </source>
</evidence>
<dbReference type="OrthoDB" id="1492478at2"/>
<dbReference type="AlphaFoldDB" id="A0A2U8WBR5"/>
<protein>
    <submittedName>
        <fullName evidence="1">Uncharacterized protein</fullName>
    </submittedName>
</protein>
<sequence>MGVEAANEALAAFGTRLWPIDLTAAPGDVRTLLARPKLTSAEVVTVREAFLLPRERLLEVIVASGREPSVPDGGELSTLDVANNVTYPQLYIVEAGVDYSRFDRLHQNKADDGTELDEVLSILSGSGVRLIQRLADGSQATLQVDCVDGQTGWLLSYGGHPHIGSFTGASPGTKVLVQAIGPARWQARYTEGA</sequence>
<gene>
    <name evidence="1" type="ORF">DK389_24300</name>
</gene>
<accession>A0A2U8WBR5</accession>
<name>A0A2U8WBR5_9HYPH</name>
<dbReference type="EMBL" id="CP029550">
    <property type="protein sequence ID" value="AWN43041.1"/>
    <property type="molecule type" value="Genomic_DNA"/>
</dbReference>
<dbReference type="Proteomes" id="UP000245926">
    <property type="component" value="Chromosome"/>
</dbReference>
<reference evidence="2" key="1">
    <citation type="submission" date="2018-05" db="EMBL/GenBank/DDBJ databases">
        <title>Complete Genome Sequence of Methylobacterium sp. 17SD2-17.</title>
        <authorList>
            <person name="Srinivasan S."/>
        </authorList>
    </citation>
    <scope>NUCLEOTIDE SEQUENCE [LARGE SCALE GENOMIC DNA]</scope>
    <source>
        <strain evidence="2">17SD2-17</strain>
    </source>
</reference>
<keyword evidence="2" id="KW-1185">Reference proteome</keyword>
<dbReference type="KEGG" id="mets:DK389_24300"/>
<evidence type="ECO:0000313" key="2">
    <source>
        <dbReference type="Proteomes" id="UP000245926"/>
    </source>
</evidence>
<organism evidence="1 2">
    <name type="scientific">Methylobacterium durans</name>
    <dbReference type="NCBI Taxonomy" id="2202825"/>
    <lineage>
        <taxon>Bacteria</taxon>
        <taxon>Pseudomonadati</taxon>
        <taxon>Pseudomonadota</taxon>
        <taxon>Alphaproteobacteria</taxon>
        <taxon>Hyphomicrobiales</taxon>
        <taxon>Methylobacteriaceae</taxon>
        <taxon>Methylobacterium</taxon>
    </lineage>
</organism>